<dbReference type="Gene3D" id="3.40.50.1820">
    <property type="entry name" value="alpha/beta hydrolase"/>
    <property type="match status" value="1"/>
</dbReference>
<name>A0A3N2H5G9_9PSEU</name>
<gene>
    <name evidence="2" type="ORF">EDD35_6576</name>
</gene>
<dbReference type="InterPro" id="IPR029058">
    <property type="entry name" value="AB_hydrolase_fold"/>
</dbReference>
<accession>A0A3N2H5G9</accession>
<comment type="caution">
    <text evidence="2">The sequence shown here is derived from an EMBL/GenBank/DDBJ whole genome shotgun (WGS) entry which is preliminary data.</text>
</comment>
<dbReference type="AlphaFoldDB" id="A0A3N2H5G9"/>
<keyword evidence="3" id="KW-1185">Reference proteome</keyword>
<sequence>MAETYVLVPGAWHGAWCWRPVADRLRAAGHRVFAVTLPGLADGDDRRGLNLSDTVDFLAAFLDRHDLTDVTLVGHSWGGYPISGAAHRVPRRLRRLVYCNAFVPERGRPLVDDVPPGHAALFKQLASESADASIVMPYEVWQQAFVQDLPEPVQKLLYDLLVPQPMSYFDQALDAPGVASLGIPVSYLAGVEDLAMPPGEFAWSPRFPQRLGVDPVELPGGHESFLTRPDDFVRILSGLR</sequence>
<dbReference type="GO" id="GO:0003824">
    <property type="term" value="F:catalytic activity"/>
    <property type="evidence" value="ECO:0007669"/>
    <property type="project" value="UniProtKB-ARBA"/>
</dbReference>
<dbReference type="PANTHER" id="PTHR37017">
    <property type="entry name" value="AB HYDROLASE-1 DOMAIN-CONTAINING PROTEIN-RELATED"/>
    <property type="match status" value="1"/>
</dbReference>
<feature type="domain" description="AB hydrolase-1" evidence="1">
    <location>
        <begin position="6"/>
        <end position="234"/>
    </location>
</feature>
<proteinExistence type="predicted"/>
<protein>
    <submittedName>
        <fullName evidence="2">Pimeloyl-ACP methyl ester carboxylesterase</fullName>
    </submittedName>
</protein>
<dbReference type="RefSeq" id="WP_123686159.1">
    <property type="nucleotide sequence ID" value="NZ_RKHY01000001.1"/>
</dbReference>
<evidence type="ECO:0000313" key="2">
    <source>
        <dbReference type="EMBL" id="ROS44146.1"/>
    </source>
</evidence>
<dbReference type="SUPFAM" id="SSF53474">
    <property type="entry name" value="alpha/beta-Hydrolases"/>
    <property type="match status" value="1"/>
</dbReference>
<dbReference type="Pfam" id="PF12697">
    <property type="entry name" value="Abhydrolase_6"/>
    <property type="match status" value="1"/>
</dbReference>
<dbReference type="InterPro" id="IPR052897">
    <property type="entry name" value="Sec-Metab_Biosynth_Hydrolase"/>
</dbReference>
<reference evidence="2 3" key="1">
    <citation type="submission" date="2018-11" db="EMBL/GenBank/DDBJ databases">
        <title>Sequencing the genomes of 1000 actinobacteria strains.</title>
        <authorList>
            <person name="Klenk H.-P."/>
        </authorList>
    </citation>
    <scope>NUCLEOTIDE SEQUENCE [LARGE SCALE GENOMIC DNA]</scope>
    <source>
        <strain evidence="2 3">DSM 44348</strain>
    </source>
</reference>
<dbReference type="EMBL" id="RKHY01000001">
    <property type="protein sequence ID" value="ROS44146.1"/>
    <property type="molecule type" value="Genomic_DNA"/>
</dbReference>
<evidence type="ECO:0000259" key="1">
    <source>
        <dbReference type="Pfam" id="PF12697"/>
    </source>
</evidence>
<organism evidence="2 3">
    <name type="scientific">Amycolatopsis thermoflava</name>
    <dbReference type="NCBI Taxonomy" id="84480"/>
    <lineage>
        <taxon>Bacteria</taxon>
        <taxon>Bacillati</taxon>
        <taxon>Actinomycetota</taxon>
        <taxon>Actinomycetes</taxon>
        <taxon>Pseudonocardiales</taxon>
        <taxon>Pseudonocardiaceae</taxon>
        <taxon>Amycolatopsis</taxon>
        <taxon>Amycolatopsis methanolica group</taxon>
    </lineage>
</organism>
<dbReference type="GeneID" id="301847839"/>
<dbReference type="InterPro" id="IPR000073">
    <property type="entry name" value="AB_hydrolase_1"/>
</dbReference>
<dbReference type="Proteomes" id="UP000274843">
    <property type="component" value="Unassembled WGS sequence"/>
</dbReference>
<dbReference type="PANTHER" id="PTHR37017:SF11">
    <property type="entry name" value="ESTERASE_LIPASE_THIOESTERASE DOMAIN-CONTAINING PROTEIN"/>
    <property type="match status" value="1"/>
</dbReference>
<evidence type="ECO:0000313" key="3">
    <source>
        <dbReference type="Proteomes" id="UP000274843"/>
    </source>
</evidence>